<name>A0ABS1MJI0_9NOCA</name>
<comment type="subcellular location">
    <subcellularLocation>
        <location evidence="1">Membrane</location>
        <topology evidence="1">Multi-pass membrane protein</topology>
    </subcellularLocation>
</comment>
<dbReference type="Proteomes" id="UP000602198">
    <property type="component" value="Unassembled WGS sequence"/>
</dbReference>
<feature type="transmembrane region" description="Helical" evidence="5">
    <location>
        <begin position="214"/>
        <end position="232"/>
    </location>
</feature>
<comment type="caution">
    <text evidence="6">The sequence shown here is derived from an EMBL/GenBank/DDBJ whole genome shotgun (WGS) entry which is preliminary data.</text>
</comment>
<feature type="transmembrane region" description="Helical" evidence="5">
    <location>
        <begin position="349"/>
        <end position="369"/>
    </location>
</feature>
<dbReference type="InterPro" id="IPR011701">
    <property type="entry name" value="MFS"/>
</dbReference>
<feature type="transmembrane region" description="Helical" evidence="5">
    <location>
        <begin position="252"/>
        <end position="272"/>
    </location>
</feature>
<feature type="transmembrane region" description="Helical" evidence="5">
    <location>
        <begin position="86"/>
        <end position="103"/>
    </location>
</feature>
<reference evidence="6 7" key="1">
    <citation type="submission" date="2021-01" db="EMBL/GenBank/DDBJ databases">
        <title>WGS of actinomycetes isolated from Thailand.</title>
        <authorList>
            <person name="Thawai C."/>
        </authorList>
    </citation>
    <scope>NUCLEOTIDE SEQUENCE [LARGE SCALE GENOMIC DNA]</scope>
    <source>
        <strain evidence="6 7">LPG 2</strain>
    </source>
</reference>
<feature type="transmembrane region" description="Helical" evidence="5">
    <location>
        <begin position="55"/>
        <end position="74"/>
    </location>
</feature>
<feature type="transmembrane region" description="Helical" evidence="5">
    <location>
        <begin position="309"/>
        <end position="328"/>
    </location>
</feature>
<dbReference type="InterPro" id="IPR051788">
    <property type="entry name" value="MFS_Transporter"/>
</dbReference>
<dbReference type="InterPro" id="IPR036259">
    <property type="entry name" value="MFS_trans_sf"/>
</dbReference>
<feature type="transmembrane region" description="Helical" evidence="5">
    <location>
        <begin position="284"/>
        <end position="303"/>
    </location>
</feature>
<feature type="transmembrane region" description="Helical" evidence="5">
    <location>
        <begin position="143"/>
        <end position="165"/>
    </location>
</feature>
<feature type="transmembrane region" description="Helical" evidence="5">
    <location>
        <begin position="375"/>
        <end position="392"/>
    </location>
</feature>
<dbReference type="PANTHER" id="PTHR23514">
    <property type="entry name" value="BYPASS OF STOP CODON PROTEIN 6"/>
    <property type="match status" value="1"/>
</dbReference>
<evidence type="ECO:0000313" key="7">
    <source>
        <dbReference type="Proteomes" id="UP000602198"/>
    </source>
</evidence>
<dbReference type="PANTHER" id="PTHR23514:SF13">
    <property type="entry name" value="INNER MEMBRANE PROTEIN YBJJ"/>
    <property type="match status" value="1"/>
</dbReference>
<feature type="transmembrane region" description="Helical" evidence="5">
    <location>
        <begin position="24"/>
        <end position="43"/>
    </location>
</feature>
<evidence type="ECO:0000256" key="3">
    <source>
        <dbReference type="ARBA" id="ARBA00022989"/>
    </source>
</evidence>
<evidence type="ECO:0000313" key="6">
    <source>
        <dbReference type="EMBL" id="MBL1080205.1"/>
    </source>
</evidence>
<evidence type="ECO:0000256" key="1">
    <source>
        <dbReference type="ARBA" id="ARBA00004141"/>
    </source>
</evidence>
<accession>A0ABS1MJI0</accession>
<dbReference type="SUPFAM" id="SSF103473">
    <property type="entry name" value="MFS general substrate transporter"/>
    <property type="match status" value="1"/>
</dbReference>
<feature type="transmembrane region" description="Helical" evidence="5">
    <location>
        <begin position="171"/>
        <end position="193"/>
    </location>
</feature>
<dbReference type="Gene3D" id="1.20.1250.20">
    <property type="entry name" value="MFS general substrate transporter like domains"/>
    <property type="match status" value="2"/>
</dbReference>
<dbReference type="Pfam" id="PF07690">
    <property type="entry name" value="MFS_1"/>
    <property type="match status" value="1"/>
</dbReference>
<protein>
    <submittedName>
        <fullName evidence="6">MFS transporter</fullName>
    </submittedName>
</protein>
<sequence length="411" mass="41149">MLDSPTADPAFSSRRNVLSSARRANSVAFAAQGFFLAVVLTELPQLKSKFSLNESTLVFLVAGISLIAAGGSVLAERVAARHSSRAALRLGLHFISLGGLAAACSPGPVALFVALGVYGIGLGAVDAGANMQALLIQHGQRRFILSSFYAAWSAGAIGGALLVASCESLNVPVGAVIGAAAVIVLSAAQILGPRLPSATNGESGPDERECAPDVPVRALLLFGAAVALAFAIDLAVGNWSALYLSEELRASAATAALALAAYQGASLAGRLAGDALVRRWGARTVSRCAAGIGAAGLTIVVAAPVPPVAIIGFLIAGCGLPLIAPLCFSELGRRTSGRGLDTVIARLNLFNYAGTLVGGVLVGAVATATSLRTGLLVPLLFALALLGLARAFPTRHAAAGGAAGPPGKVVP</sequence>
<keyword evidence="4 5" id="KW-0472">Membrane</keyword>
<proteinExistence type="predicted"/>
<keyword evidence="2 5" id="KW-0812">Transmembrane</keyword>
<keyword evidence="3 5" id="KW-1133">Transmembrane helix</keyword>
<keyword evidence="7" id="KW-1185">Reference proteome</keyword>
<evidence type="ECO:0000256" key="4">
    <source>
        <dbReference type="ARBA" id="ARBA00023136"/>
    </source>
</evidence>
<feature type="transmembrane region" description="Helical" evidence="5">
    <location>
        <begin position="109"/>
        <end position="131"/>
    </location>
</feature>
<evidence type="ECO:0000256" key="2">
    <source>
        <dbReference type="ARBA" id="ARBA00022692"/>
    </source>
</evidence>
<dbReference type="EMBL" id="JAERRJ010000026">
    <property type="protein sequence ID" value="MBL1080205.1"/>
    <property type="molecule type" value="Genomic_DNA"/>
</dbReference>
<organism evidence="6 7">
    <name type="scientific">Nocardia acididurans</name>
    <dbReference type="NCBI Taxonomy" id="2802282"/>
    <lineage>
        <taxon>Bacteria</taxon>
        <taxon>Bacillati</taxon>
        <taxon>Actinomycetota</taxon>
        <taxon>Actinomycetes</taxon>
        <taxon>Mycobacteriales</taxon>
        <taxon>Nocardiaceae</taxon>
        <taxon>Nocardia</taxon>
    </lineage>
</organism>
<evidence type="ECO:0000256" key="5">
    <source>
        <dbReference type="SAM" id="Phobius"/>
    </source>
</evidence>
<gene>
    <name evidence="6" type="ORF">JK358_38005</name>
</gene>